<dbReference type="EMBL" id="JAUFPU010000018">
    <property type="protein sequence ID" value="MDN3578781.1"/>
    <property type="molecule type" value="Genomic_DNA"/>
</dbReference>
<dbReference type="RefSeq" id="WP_290334103.1">
    <property type="nucleotide sequence ID" value="NZ_JAUFPU010000018.1"/>
</dbReference>
<evidence type="ECO:0000259" key="1">
    <source>
        <dbReference type="Pfam" id="PF00903"/>
    </source>
</evidence>
<dbReference type="CDD" id="cd07247">
    <property type="entry name" value="SgaA_N_like"/>
    <property type="match status" value="1"/>
</dbReference>
<protein>
    <submittedName>
        <fullName evidence="2">VOC family protein</fullName>
    </submittedName>
</protein>
<organism evidence="2 3">
    <name type="scientific">Chitinimonas viridis</name>
    <dbReference type="NCBI Taxonomy" id="664880"/>
    <lineage>
        <taxon>Bacteria</taxon>
        <taxon>Pseudomonadati</taxon>
        <taxon>Pseudomonadota</taxon>
        <taxon>Betaproteobacteria</taxon>
        <taxon>Neisseriales</taxon>
        <taxon>Chitinibacteraceae</taxon>
        <taxon>Chitinimonas</taxon>
    </lineage>
</organism>
<gene>
    <name evidence="2" type="ORF">QWZ03_18600</name>
</gene>
<dbReference type="PANTHER" id="PTHR33993">
    <property type="entry name" value="GLYOXALASE-RELATED"/>
    <property type="match status" value="1"/>
</dbReference>
<feature type="domain" description="Glyoxalase/fosfomycin resistance/dioxygenase" evidence="1">
    <location>
        <begin position="7"/>
        <end position="120"/>
    </location>
</feature>
<dbReference type="SUPFAM" id="SSF54593">
    <property type="entry name" value="Glyoxalase/Bleomycin resistance protein/Dihydroxybiphenyl dioxygenase"/>
    <property type="match status" value="1"/>
</dbReference>
<dbReference type="PANTHER" id="PTHR33993:SF2">
    <property type="entry name" value="VOC DOMAIN-CONTAINING PROTEIN"/>
    <property type="match status" value="1"/>
</dbReference>
<keyword evidence="3" id="KW-1185">Reference proteome</keyword>
<accession>A0ABT8B9G0</accession>
<dbReference type="InterPro" id="IPR052164">
    <property type="entry name" value="Anthracycline_SecMetBiosynth"/>
</dbReference>
<evidence type="ECO:0000313" key="3">
    <source>
        <dbReference type="Proteomes" id="UP001180081"/>
    </source>
</evidence>
<dbReference type="Proteomes" id="UP001180081">
    <property type="component" value="Unassembled WGS sequence"/>
</dbReference>
<sequence length="125" mass="13535">MHDGNAINWFEIPAADFDRAKRFYSAIFAYDMPEWPMAGVRMGVLPGGEGKVGGTIIHVPGFYKPSQDGVLVYLNGGDDLSVVLARVEGAGGKVLIAKRQISEEIGYMAVFLDSEGNRVALHSPH</sequence>
<comment type="caution">
    <text evidence="2">The sequence shown here is derived from an EMBL/GenBank/DDBJ whole genome shotgun (WGS) entry which is preliminary data.</text>
</comment>
<dbReference type="InterPro" id="IPR004360">
    <property type="entry name" value="Glyas_Fos-R_dOase_dom"/>
</dbReference>
<dbReference type="Gene3D" id="3.10.180.10">
    <property type="entry name" value="2,3-Dihydroxybiphenyl 1,2-Dioxygenase, domain 1"/>
    <property type="match status" value="1"/>
</dbReference>
<reference evidence="2" key="2">
    <citation type="submission" date="2023-06" db="EMBL/GenBank/DDBJ databases">
        <authorList>
            <person name="Lucena T."/>
            <person name="Sun Q."/>
        </authorList>
    </citation>
    <scope>NUCLEOTIDE SEQUENCE</scope>
    <source>
        <strain evidence="2">CECT 7703</strain>
    </source>
</reference>
<evidence type="ECO:0000313" key="2">
    <source>
        <dbReference type="EMBL" id="MDN3578781.1"/>
    </source>
</evidence>
<proteinExistence type="predicted"/>
<dbReference type="InterPro" id="IPR029068">
    <property type="entry name" value="Glyas_Bleomycin-R_OHBP_Dase"/>
</dbReference>
<reference evidence="2" key="1">
    <citation type="journal article" date="2014" name="Int. J. Syst. Evol. Microbiol.">
        <title>Complete genome of a new Firmicutes species belonging to the dominant human colonic microbiota ('Ruminococcus bicirculans') reveals two chromosomes and a selective capacity to utilize plant glucans.</title>
        <authorList>
            <consortium name="NISC Comparative Sequencing Program"/>
            <person name="Wegmann U."/>
            <person name="Louis P."/>
            <person name="Goesmann A."/>
            <person name="Henrissat B."/>
            <person name="Duncan S.H."/>
            <person name="Flint H.J."/>
        </authorList>
    </citation>
    <scope>NUCLEOTIDE SEQUENCE</scope>
    <source>
        <strain evidence="2">CECT 7703</strain>
    </source>
</reference>
<dbReference type="Pfam" id="PF00903">
    <property type="entry name" value="Glyoxalase"/>
    <property type="match status" value="1"/>
</dbReference>
<name>A0ABT8B9G0_9NEIS</name>